<dbReference type="InterPro" id="IPR011711">
    <property type="entry name" value="GntR_C"/>
</dbReference>
<reference evidence="5 6" key="1">
    <citation type="submission" date="2021-10" db="EMBL/GenBank/DDBJ databases">
        <authorList>
            <person name="Criscuolo A."/>
        </authorList>
    </citation>
    <scope>NUCLEOTIDE SEQUENCE [LARGE SCALE GENOMIC DNA]</scope>
    <source>
        <strain evidence="6">CIP 111883</strain>
    </source>
</reference>
<dbReference type="InterPro" id="IPR000524">
    <property type="entry name" value="Tscrpt_reg_HTH_GntR"/>
</dbReference>
<gene>
    <name evidence="5" type="primary">glaR</name>
    <name evidence="5" type="ORF">BACCIP111883_01993</name>
</gene>
<dbReference type="Pfam" id="PF07729">
    <property type="entry name" value="FCD"/>
    <property type="match status" value="1"/>
</dbReference>
<organism evidence="5 6">
    <name type="scientific">Sutcliffiella rhizosphaerae</name>
    <dbReference type="NCBI Taxonomy" id="2880967"/>
    <lineage>
        <taxon>Bacteria</taxon>
        <taxon>Bacillati</taxon>
        <taxon>Bacillota</taxon>
        <taxon>Bacilli</taxon>
        <taxon>Bacillales</taxon>
        <taxon>Bacillaceae</taxon>
        <taxon>Sutcliffiella</taxon>
    </lineage>
</organism>
<keyword evidence="2" id="KW-0238">DNA-binding</keyword>
<dbReference type="InterPro" id="IPR036390">
    <property type="entry name" value="WH_DNA-bd_sf"/>
</dbReference>
<dbReference type="SMART" id="SM00895">
    <property type="entry name" value="FCD"/>
    <property type="match status" value="1"/>
</dbReference>
<evidence type="ECO:0000259" key="4">
    <source>
        <dbReference type="PROSITE" id="PS50949"/>
    </source>
</evidence>
<evidence type="ECO:0000256" key="3">
    <source>
        <dbReference type="ARBA" id="ARBA00023163"/>
    </source>
</evidence>
<accession>A0ABM8YN01</accession>
<keyword evidence="3" id="KW-0804">Transcription</keyword>
<feature type="domain" description="HTH gntR-type" evidence="4">
    <location>
        <begin position="1"/>
        <end position="63"/>
    </location>
</feature>
<dbReference type="Gene3D" id="1.20.120.530">
    <property type="entry name" value="GntR ligand-binding domain-like"/>
    <property type="match status" value="1"/>
</dbReference>
<dbReference type="PANTHER" id="PTHR43537">
    <property type="entry name" value="TRANSCRIPTIONAL REGULATOR, GNTR FAMILY"/>
    <property type="match status" value="1"/>
</dbReference>
<evidence type="ECO:0000256" key="1">
    <source>
        <dbReference type="ARBA" id="ARBA00023015"/>
    </source>
</evidence>
<dbReference type="EMBL" id="CAKJTJ010000008">
    <property type="protein sequence ID" value="CAG9621221.1"/>
    <property type="molecule type" value="Genomic_DNA"/>
</dbReference>
<protein>
    <submittedName>
        <fullName evidence="5">HTH-type transcriptional repressor GlaR</fullName>
    </submittedName>
</protein>
<dbReference type="SMART" id="SM00345">
    <property type="entry name" value="HTH_GNTR"/>
    <property type="match status" value="1"/>
</dbReference>
<evidence type="ECO:0000256" key="2">
    <source>
        <dbReference type="ARBA" id="ARBA00023125"/>
    </source>
</evidence>
<dbReference type="PRINTS" id="PR00035">
    <property type="entry name" value="HTHGNTR"/>
</dbReference>
<dbReference type="SUPFAM" id="SSF48008">
    <property type="entry name" value="GntR ligand-binding domain-like"/>
    <property type="match status" value="1"/>
</dbReference>
<evidence type="ECO:0000313" key="5">
    <source>
        <dbReference type="EMBL" id="CAG9621221.1"/>
    </source>
</evidence>
<name>A0ABM8YN01_9BACI</name>
<dbReference type="Pfam" id="PF00392">
    <property type="entry name" value="GntR"/>
    <property type="match status" value="1"/>
</dbReference>
<dbReference type="Proteomes" id="UP000789833">
    <property type="component" value="Unassembled WGS sequence"/>
</dbReference>
<evidence type="ECO:0000313" key="6">
    <source>
        <dbReference type="Proteomes" id="UP000789833"/>
    </source>
</evidence>
<dbReference type="RefSeq" id="WP_230501119.1">
    <property type="nucleotide sequence ID" value="NZ_CAKJTJ010000008.1"/>
</dbReference>
<sequence length="223" mass="25817">MNAYNFIKDAIIQGKFEPGMRLAEESLAKEMNLSRTPVREAIKQLSAEGLVIPLKRGVSVRHFTNEDIRQIYDLRMLLEGYAASQAAIHRTDDDIQKLEKANEIYEQAIVEYVDGDSKNLQHVVEVNQKFHEAVVAAANNSHIYFHLSKVVVVPIVFRSFYWYSPFQMKQSLEVHKTILDAIKNRESERARIAMHEHIYQGRDHVLKHLDKIKDSQSVKEDDE</sequence>
<keyword evidence="6" id="KW-1185">Reference proteome</keyword>
<dbReference type="InterPro" id="IPR008920">
    <property type="entry name" value="TF_FadR/GntR_C"/>
</dbReference>
<comment type="caution">
    <text evidence="5">The sequence shown here is derived from an EMBL/GenBank/DDBJ whole genome shotgun (WGS) entry which is preliminary data.</text>
</comment>
<dbReference type="Gene3D" id="1.10.10.10">
    <property type="entry name" value="Winged helix-like DNA-binding domain superfamily/Winged helix DNA-binding domain"/>
    <property type="match status" value="1"/>
</dbReference>
<dbReference type="CDD" id="cd07377">
    <property type="entry name" value="WHTH_GntR"/>
    <property type="match status" value="1"/>
</dbReference>
<dbReference type="PROSITE" id="PS50949">
    <property type="entry name" value="HTH_GNTR"/>
    <property type="match status" value="1"/>
</dbReference>
<dbReference type="InterPro" id="IPR036388">
    <property type="entry name" value="WH-like_DNA-bd_sf"/>
</dbReference>
<dbReference type="SUPFAM" id="SSF46785">
    <property type="entry name" value="Winged helix' DNA-binding domain"/>
    <property type="match status" value="1"/>
</dbReference>
<keyword evidence="1" id="KW-0805">Transcription regulation</keyword>
<proteinExistence type="predicted"/>
<dbReference type="PANTHER" id="PTHR43537:SF24">
    <property type="entry name" value="GLUCONATE OPERON TRANSCRIPTIONAL REPRESSOR"/>
    <property type="match status" value="1"/>
</dbReference>